<dbReference type="Gene3D" id="3.40.50.2000">
    <property type="entry name" value="Glycogen Phosphorylase B"/>
    <property type="match status" value="2"/>
</dbReference>
<dbReference type="PANTHER" id="PTHR12526">
    <property type="entry name" value="GLYCOSYLTRANSFERASE"/>
    <property type="match status" value="1"/>
</dbReference>
<evidence type="ECO:0000259" key="2">
    <source>
        <dbReference type="Pfam" id="PF13439"/>
    </source>
</evidence>
<dbReference type="Proteomes" id="UP000432715">
    <property type="component" value="Unassembled WGS sequence"/>
</dbReference>
<dbReference type="PANTHER" id="PTHR12526:SF630">
    <property type="entry name" value="GLYCOSYLTRANSFERASE"/>
    <property type="match status" value="1"/>
</dbReference>
<organism evidence="3 4">
    <name type="scientific">Alkaliphilus pronyensis</name>
    <dbReference type="NCBI Taxonomy" id="1482732"/>
    <lineage>
        <taxon>Bacteria</taxon>
        <taxon>Bacillati</taxon>
        <taxon>Bacillota</taxon>
        <taxon>Clostridia</taxon>
        <taxon>Peptostreptococcales</taxon>
        <taxon>Natronincolaceae</taxon>
        <taxon>Alkaliphilus</taxon>
    </lineage>
</organism>
<sequence length="358" mass="40199">MVKVIHVISDHNFGGAGQYLMSILKHYNRQEFDLQVICHGKGQLYHKLIEEGNIKVHLASETIGPKSFDPKLFVKITKILKAESPQILHAHASLAGRLAAKFLGIKVVMTKHWKQKPGNNYFVKLMTRQLTEKIIAISNAVAKSLINAGVPEKYIEVIHNGIDIESFQSLPETSLKKQLNINTSIVIGMTARLEAEKDHKTFLKAAKIVLDHTNDVTFIIAGKGSKEMELKKLSQELKISENVIFTGFVNNIKELINILDISVLTSVNEAFGLVLAEGMILEKPIIATSLDSIQEVVGEAGLFFKAGDEEELAKHMLELIMNEELRRDLGKQGKKRVLKLFDSRIMVKRLEETYRNIL</sequence>
<reference evidence="3 4" key="1">
    <citation type="submission" date="2019-10" db="EMBL/GenBank/DDBJ databases">
        <title>Alkaliphilus serpentinus sp. nov. and Alkaliphilus pronyensis sp. nov., two novel anaerobic alkaliphilic species isolated from the serpentinized-hosted hydrothermal field of the Prony Bay (New Caledonia).</title>
        <authorList>
            <person name="Postec A."/>
        </authorList>
    </citation>
    <scope>NUCLEOTIDE SEQUENCE [LARGE SCALE GENOMIC DNA]</scope>
    <source>
        <strain evidence="3 4">LacV</strain>
    </source>
</reference>
<keyword evidence="4" id="KW-1185">Reference proteome</keyword>
<proteinExistence type="predicted"/>
<evidence type="ECO:0000259" key="1">
    <source>
        <dbReference type="Pfam" id="PF00534"/>
    </source>
</evidence>
<feature type="domain" description="Glycosyl transferase family 1" evidence="1">
    <location>
        <begin position="175"/>
        <end position="336"/>
    </location>
</feature>
<dbReference type="Pfam" id="PF13439">
    <property type="entry name" value="Glyco_transf_4"/>
    <property type="match status" value="1"/>
</dbReference>
<accession>A0A6I0F7K4</accession>
<dbReference type="GO" id="GO:0016757">
    <property type="term" value="F:glycosyltransferase activity"/>
    <property type="evidence" value="ECO:0007669"/>
    <property type="project" value="InterPro"/>
</dbReference>
<feature type="domain" description="Glycosyltransferase subfamily 4-like N-terminal" evidence="2">
    <location>
        <begin position="13"/>
        <end position="165"/>
    </location>
</feature>
<keyword evidence="3" id="KW-0808">Transferase</keyword>
<protein>
    <submittedName>
        <fullName evidence="3">Glycosyltransferase family 4 protein</fullName>
    </submittedName>
</protein>
<dbReference type="InterPro" id="IPR028098">
    <property type="entry name" value="Glyco_trans_4-like_N"/>
</dbReference>
<dbReference type="AlphaFoldDB" id="A0A6I0F7K4"/>
<dbReference type="InterPro" id="IPR001296">
    <property type="entry name" value="Glyco_trans_1"/>
</dbReference>
<dbReference type="RefSeq" id="WP_151861388.1">
    <property type="nucleotide sequence ID" value="NZ_WBZC01000031.1"/>
</dbReference>
<name>A0A6I0F7K4_9FIRM</name>
<dbReference type="OrthoDB" id="9806653at2"/>
<evidence type="ECO:0000313" key="4">
    <source>
        <dbReference type="Proteomes" id="UP000432715"/>
    </source>
</evidence>
<evidence type="ECO:0000313" key="3">
    <source>
        <dbReference type="EMBL" id="KAB3534167.1"/>
    </source>
</evidence>
<comment type="caution">
    <text evidence="3">The sequence shown here is derived from an EMBL/GenBank/DDBJ whole genome shotgun (WGS) entry which is preliminary data.</text>
</comment>
<dbReference type="SUPFAM" id="SSF53756">
    <property type="entry name" value="UDP-Glycosyltransferase/glycogen phosphorylase"/>
    <property type="match status" value="1"/>
</dbReference>
<gene>
    <name evidence="3" type="ORF">F8154_09525</name>
</gene>
<dbReference type="EMBL" id="WBZC01000031">
    <property type="protein sequence ID" value="KAB3534167.1"/>
    <property type="molecule type" value="Genomic_DNA"/>
</dbReference>
<dbReference type="Pfam" id="PF00534">
    <property type="entry name" value="Glycos_transf_1"/>
    <property type="match status" value="1"/>
</dbReference>